<name>A0A8J7L8L4_9NOST</name>
<keyword evidence="2" id="KW-1185">Reference proteome</keyword>
<evidence type="ECO:0000313" key="2">
    <source>
        <dbReference type="Proteomes" id="UP000632766"/>
    </source>
</evidence>
<comment type="caution">
    <text evidence="1">The sequence shown here is derived from an EMBL/GenBank/DDBJ whole genome shotgun (WGS) entry which is preliminary data.</text>
</comment>
<proteinExistence type="predicted"/>
<dbReference type="RefSeq" id="WP_198126422.1">
    <property type="nucleotide sequence ID" value="NZ_JAECZC010000047.1"/>
</dbReference>
<dbReference type="Proteomes" id="UP000632766">
    <property type="component" value="Unassembled WGS sequence"/>
</dbReference>
<accession>A0A8J7L8L4</accession>
<organism evidence="1 2">
    <name type="scientific">Amazonocrinis nigriterrae CENA67</name>
    <dbReference type="NCBI Taxonomy" id="2794033"/>
    <lineage>
        <taxon>Bacteria</taxon>
        <taxon>Bacillati</taxon>
        <taxon>Cyanobacteriota</taxon>
        <taxon>Cyanophyceae</taxon>
        <taxon>Nostocales</taxon>
        <taxon>Nostocaceae</taxon>
        <taxon>Amazonocrinis</taxon>
        <taxon>Amazonocrinis nigriterrae</taxon>
    </lineage>
</organism>
<dbReference type="AlphaFoldDB" id="A0A8J7L8L4"/>
<sequence>MKVGSLLERLNGKSQISDEAFEALVRYACSIFRENELEQRVQVAFEQKFMDFWESKLSYALEKYINTK</sequence>
<protein>
    <submittedName>
        <fullName evidence="1">Uncharacterized protein</fullName>
    </submittedName>
</protein>
<reference evidence="1 2" key="1">
    <citation type="journal article" date="2021" name="Int. J. Syst. Evol. Microbiol.">
        <title>Amazonocrinis nigriterrae gen. nov., sp. nov., Atlanticothrix silvestris gen. nov., sp. nov. and Dendronalium phyllosphericum gen. nov., sp. nov., nostocacean cyanobacteria from Brazilian environments.</title>
        <authorList>
            <person name="Alvarenga D.O."/>
            <person name="Andreote A.P.D."/>
            <person name="Branco L.H.Z."/>
            <person name="Delbaje E."/>
            <person name="Cruz R.B."/>
            <person name="Varani A.M."/>
            <person name="Fiore M.F."/>
        </authorList>
    </citation>
    <scope>NUCLEOTIDE SEQUENCE [LARGE SCALE GENOMIC DNA]</scope>
    <source>
        <strain evidence="1 2">CENA67</strain>
    </source>
</reference>
<evidence type="ECO:0000313" key="1">
    <source>
        <dbReference type="EMBL" id="MBH8564589.1"/>
    </source>
</evidence>
<gene>
    <name evidence="1" type="ORF">I8748_20785</name>
</gene>
<dbReference type="EMBL" id="JAECZC010000047">
    <property type="protein sequence ID" value="MBH8564589.1"/>
    <property type="molecule type" value="Genomic_DNA"/>
</dbReference>